<keyword evidence="2" id="KW-1185">Reference proteome</keyword>
<organism evidence="1 2">
    <name type="scientific">Clonorchis sinensis</name>
    <name type="common">Chinese liver fluke</name>
    <dbReference type="NCBI Taxonomy" id="79923"/>
    <lineage>
        <taxon>Eukaryota</taxon>
        <taxon>Metazoa</taxon>
        <taxon>Spiralia</taxon>
        <taxon>Lophotrochozoa</taxon>
        <taxon>Platyhelminthes</taxon>
        <taxon>Trematoda</taxon>
        <taxon>Digenea</taxon>
        <taxon>Opisthorchiida</taxon>
        <taxon>Opisthorchiata</taxon>
        <taxon>Opisthorchiidae</taxon>
        <taxon>Clonorchis</taxon>
    </lineage>
</organism>
<dbReference type="EMBL" id="NIRI02000013">
    <property type="protein sequence ID" value="KAG5452956.1"/>
    <property type="molecule type" value="Genomic_DNA"/>
</dbReference>
<reference evidence="1 2" key="2">
    <citation type="journal article" date="2021" name="Genomics">
        <title>High-quality reference genome for Clonorchis sinensis.</title>
        <authorList>
            <person name="Young N.D."/>
            <person name="Stroehlein A.J."/>
            <person name="Kinkar L."/>
            <person name="Wang T."/>
            <person name="Sohn W.M."/>
            <person name="Chang B.C.H."/>
            <person name="Kaur P."/>
            <person name="Weisz D."/>
            <person name="Dudchenko O."/>
            <person name="Aiden E.L."/>
            <person name="Korhonen P.K."/>
            <person name="Gasser R.B."/>
        </authorList>
    </citation>
    <scope>NUCLEOTIDE SEQUENCE [LARGE SCALE GENOMIC DNA]</scope>
    <source>
        <strain evidence="1">Cs-k2</strain>
    </source>
</reference>
<protein>
    <submittedName>
        <fullName evidence="1">Uncharacterized protein</fullName>
    </submittedName>
</protein>
<name>A0A3R7F7Y9_CLOSI</name>
<accession>A0A3R7F7Y9</accession>
<evidence type="ECO:0000313" key="1">
    <source>
        <dbReference type="EMBL" id="KAG5452956.1"/>
    </source>
</evidence>
<evidence type="ECO:0000313" key="2">
    <source>
        <dbReference type="Proteomes" id="UP000286415"/>
    </source>
</evidence>
<comment type="caution">
    <text evidence="1">The sequence shown here is derived from an EMBL/GenBank/DDBJ whole genome shotgun (WGS) entry which is preliminary data.</text>
</comment>
<gene>
    <name evidence="1" type="ORF">CSKR_110848</name>
</gene>
<dbReference type="InParanoid" id="A0A3R7F7Y9"/>
<reference evidence="1 2" key="1">
    <citation type="journal article" date="2018" name="Biotechnol. Adv.">
        <title>Improved genomic resources and new bioinformatic workflow for the carcinogenic parasite Clonorchis sinensis: Biotechnological implications.</title>
        <authorList>
            <person name="Wang D."/>
            <person name="Korhonen P.K."/>
            <person name="Gasser R.B."/>
            <person name="Young N.D."/>
        </authorList>
    </citation>
    <scope>NUCLEOTIDE SEQUENCE [LARGE SCALE GENOMIC DNA]</scope>
    <source>
        <strain evidence="1">Cs-k2</strain>
    </source>
</reference>
<proteinExistence type="predicted"/>
<sequence length="156" mass="18209">MCRSRPPHFSVGTIFEISRYLYRRKSLLIRLQKTLRQHTTGFALLEAHQITRNSHTNLVLTRDPLGTQLNLSFMMFPCNLRYFILPWLEPQVMVVHPKKINMSCNVSLLTQKSHHAKQTEKESVRHFHISALDLAIAERVLDTGHKIDLENVEVLR</sequence>
<dbReference type="AlphaFoldDB" id="A0A3R7F7Y9"/>
<dbReference type="Proteomes" id="UP000286415">
    <property type="component" value="Unassembled WGS sequence"/>
</dbReference>